<protein>
    <submittedName>
        <fullName evidence="5">Secreted protein</fullName>
    </submittedName>
</protein>
<dbReference type="EMBL" id="CP003243">
    <property type="protein sequence ID" value="AFD01186.1"/>
    <property type="molecule type" value="Genomic_DNA"/>
</dbReference>
<dbReference type="Gene3D" id="2.60.40.2020">
    <property type="match status" value="1"/>
</dbReference>
<dbReference type="Pfam" id="PF09394">
    <property type="entry name" value="Inhibitor_I42"/>
    <property type="match status" value="1"/>
</dbReference>
<evidence type="ECO:0000256" key="2">
    <source>
        <dbReference type="ARBA" id="ARBA00022704"/>
    </source>
</evidence>
<keyword evidence="3" id="KW-1133">Transmembrane helix</keyword>
<organism evidence="5 6">
    <name type="scientific">Methanocella conradii (strain DSM 24694 / JCM 17849 / CGMCC 1.5162 / HZ254)</name>
    <dbReference type="NCBI Taxonomy" id="1041930"/>
    <lineage>
        <taxon>Archaea</taxon>
        <taxon>Methanobacteriati</taxon>
        <taxon>Methanobacteriota</taxon>
        <taxon>Stenosarchaea group</taxon>
        <taxon>Methanomicrobia</taxon>
        <taxon>Methanocellales</taxon>
        <taxon>Methanocellaceae</taxon>
        <taxon>Methanocella</taxon>
    </lineage>
</organism>
<dbReference type="GO" id="GO:0004869">
    <property type="term" value="F:cysteine-type endopeptidase inhibitor activity"/>
    <property type="evidence" value="ECO:0007669"/>
    <property type="project" value="UniProtKB-KW"/>
</dbReference>
<keyword evidence="1" id="KW-0646">Protease inhibitor</keyword>
<dbReference type="InterPro" id="IPR052781">
    <property type="entry name" value="Cys_protease_inhibitor_I42"/>
</dbReference>
<evidence type="ECO:0000313" key="5">
    <source>
        <dbReference type="EMBL" id="AFD01186.1"/>
    </source>
</evidence>
<dbReference type="eggNOG" id="arCOG03544">
    <property type="taxonomic scope" value="Archaea"/>
</dbReference>
<dbReference type="PANTHER" id="PTHR36530:SF1">
    <property type="entry name" value="AMOEBIASIN-1"/>
    <property type="match status" value="1"/>
</dbReference>
<reference evidence="5 6" key="1">
    <citation type="journal article" date="2012" name="J. Bacteriol.">
        <title>Complete genome sequence of a thermophilic methanogen, Methanocella conradii HZ254, isolated from Chinese rice field soil.</title>
        <authorList>
            <person name="Lu Z."/>
            <person name="Lu Y."/>
        </authorList>
    </citation>
    <scope>NUCLEOTIDE SEQUENCE [LARGE SCALE GENOMIC DNA]</scope>
    <source>
        <strain evidence="6">DSM 24694 / JCM 17849 / CGMCC 1.5162 / HZ254</strain>
    </source>
</reference>
<dbReference type="InterPro" id="IPR018990">
    <property type="entry name" value="Prot_inh_I42_chagasin"/>
</dbReference>
<feature type="domain" description="Proteinase inhibitor I42 chagasin" evidence="4">
    <location>
        <begin position="89"/>
        <end position="174"/>
    </location>
</feature>
<accession>H8I7H6</accession>
<dbReference type="Proteomes" id="UP000005233">
    <property type="component" value="Chromosome"/>
</dbReference>
<dbReference type="InterPro" id="IPR036331">
    <property type="entry name" value="Chagasin-like_sf"/>
</dbReference>
<keyword evidence="3" id="KW-0472">Membrane</keyword>
<feature type="transmembrane region" description="Helical" evidence="3">
    <location>
        <begin position="56"/>
        <end position="78"/>
    </location>
</feature>
<dbReference type="KEGG" id="mez:Mtc_2460"/>
<evidence type="ECO:0000256" key="1">
    <source>
        <dbReference type="ARBA" id="ARBA00022690"/>
    </source>
</evidence>
<dbReference type="AlphaFoldDB" id="H8I7H6"/>
<evidence type="ECO:0000256" key="3">
    <source>
        <dbReference type="SAM" id="Phobius"/>
    </source>
</evidence>
<keyword evidence="2" id="KW-0789">Thiol protease inhibitor</keyword>
<keyword evidence="6" id="KW-1185">Reference proteome</keyword>
<dbReference type="SUPFAM" id="SSF141066">
    <property type="entry name" value="ICP-like"/>
    <property type="match status" value="1"/>
</dbReference>
<dbReference type="HOGENOM" id="CLU_1248283_0_0_2"/>
<sequence>MTTAKTVANGAKNDAFSMSQDINGHKNPYFPELLALRYYYLQEFCLIMKRVVDIRYVLPAMLLILLLCSGLAAAQSVYSASDNGKTITMRAGDTFRVRLDENPTTGYSWNLTVGSGLQVVGDRYTPNATGLIGSGGHHEWTIMAVRMGTYKISGVYKRPREPLTGSERRFEMTVKVIGEPAVPSNFTFPSFGPIFGLMPRNFSMLLNMSDLFGHLPRFLGQ</sequence>
<dbReference type="STRING" id="1041930.Mtc_2460"/>
<name>H8I7H6_METCZ</name>
<keyword evidence="3" id="KW-0812">Transmembrane</keyword>
<gene>
    <name evidence="5" type="ordered locus">Mtc_2460</name>
</gene>
<dbReference type="PANTHER" id="PTHR36530">
    <property type="entry name" value="INHIBITOR OF CYSTEINE PEPTIDASE"/>
    <property type="match status" value="1"/>
</dbReference>
<proteinExistence type="predicted"/>
<evidence type="ECO:0000259" key="4">
    <source>
        <dbReference type="Pfam" id="PF09394"/>
    </source>
</evidence>
<evidence type="ECO:0000313" key="6">
    <source>
        <dbReference type="Proteomes" id="UP000005233"/>
    </source>
</evidence>
<dbReference type="SMR" id="H8I7H6"/>